<comment type="caution">
    <text evidence="1">The sequence shown here is derived from an EMBL/GenBank/DDBJ whole genome shotgun (WGS) entry which is preliminary data.</text>
</comment>
<proteinExistence type="predicted"/>
<dbReference type="InParanoid" id="A0A409VMN8"/>
<name>A0A409VMN8_PSICY</name>
<dbReference type="Proteomes" id="UP000283269">
    <property type="component" value="Unassembled WGS sequence"/>
</dbReference>
<dbReference type="OrthoDB" id="3038909at2759"/>
<dbReference type="STRING" id="93625.A0A409VMN8"/>
<sequence>MIWGIASGALVEKGIQNPHSIQVPDLIRASLALRWVAIALREADADDLTVVADLYIVLFNSIRVDASTGHGREGIYFGENGEHRMYQVAKAIAEALVTLGRSDNPEPSSFTKEETDKYSVVKIHYLDNIRDNNSRCRGNRSRVIGWKPVKTTEDFLASIKPEIEALAKKWAM</sequence>
<dbReference type="AlphaFoldDB" id="A0A409VMN8"/>
<reference evidence="1 2" key="1">
    <citation type="journal article" date="2018" name="Evol. Lett.">
        <title>Horizontal gene cluster transfer increased hallucinogenic mushroom diversity.</title>
        <authorList>
            <person name="Reynolds H.T."/>
            <person name="Vijayakumar V."/>
            <person name="Gluck-Thaler E."/>
            <person name="Korotkin H.B."/>
            <person name="Matheny P.B."/>
            <person name="Slot J.C."/>
        </authorList>
    </citation>
    <scope>NUCLEOTIDE SEQUENCE [LARGE SCALE GENOMIC DNA]</scope>
    <source>
        <strain evidence="1 2">2631</strain>
    </source>
</reference>
<gene>
    <name evidence="1" type="ORF">CVT25_006072</name>
</gene>
<dbReference type="EMBL" id="NHYD01003973">
    <property type="protein sequence ID" value="PPQ67531.1"/>
    <property type="molecule type" value="Genomic_DNA"/>
</dbReference>
<protein>
    <recommendedName>
        <fullName evidence="3">NAD(P)-binding domain-containing protein</fullName>
    </recommendedName>
</protein>
<evidence type="ECO:0000313" key="2">
    <source>
        <dbReference type="Proteomes" id="UP000283269"/>
    </source>
</evidence>
<keyword evidence="2" id="KW-1185">Reference proteome</keyword>
<evidence type="ECO:0000313" key="1">
    <source>
        <dbReference type="EMBL" id="PPQ67531.1"/>
    </source>
</evidence>
<dbReference type="FunCoup" id="A0A409VMN8">
    <property type="interactions" value="28"/>
</dbReference>
<evidence type="ECO:0008006" key="3">
    <source>
        <dbReference type="Google" id="ProtNLM"/>
    </source>
</evidence>
<organism evidence="1 2">
    <name type="scientific">Psilocybe cyanescens</name>
    <dbReference type="NCBI Taxonomy" id="93625"/>
    <lineage>
        <taxon>Eukaryota</taxon>
        <taxon>Fungi</taxon>
        <taxon>Dikarya</taxon>
        <taxon>Basidiomycota</taxon>
        <taxon>Agaricomycotina</taxon>
        <taxon>Agaricomycetes</taxon>
        <taxon>Agaricomycetidae</taxon>
        <taxon>Agaricales</taxon>
        <taxon>Agaricineae</taxon>
        <taxon>Strophariaceae</taxon>
        <taxon>Psilocybe</taxon>
    </lineage>
</organism>
<accession>A0A409VMN8</accession>